<dbReference type="Pfam" id="PF00646">
    <property type="entry name" value="F-box"/>
    <property type="match status" value="1"/>
</dbReference>
<dbReference type="NCBIfam" id="TIGR01640">
    <property type="entry name" value="F_box_assoc_1"/>
    <property type="match status" value="1"/>
</dbReference>
<proteinExistence type="predicted"/>
<dbReference type="SMART" id="SM00256">
    <property type="entry name" value="FBOX"/>
    <property type="match status" value="1"/>
</dbReference>
<dbReference type="SUPFAM" id="SSF81383">
    <property type="entry name" value="F-box domain"/>
    <property type="match status" value="1"/>
</dbReference>
<evidence type="ECO:0000259" key="1">
    <source>
        <dbReference type="SMART" id="SM00256"/>
    </source>
</evidence>
<organism evidence="2 3">
    <name type="scientific">Brassica napus</name>
    <name type="common">Rape</name>
    <dbReference type="NCBI Taxonomy" id="3708"/>
    <lineage>
        <taxon>Eukaryota</taxon>
        <taxon>Viridiplantae</taxon>
        <taxon>Streptophyta</taxon>
        <taxon>Embryophyta</taxon>
        <taxon>Tracheophyta</taxon>
        <taxon>Spermatophyta</taxon>
        <taxon>Magnoliopsida</taxon>
        <taxon>eudicotyledons</taxon>
        <taxon>Gunneridae</taxon>
        <taxon>Pentapetalae</taxon>
        <taxon>rosids</taxon>
        <taxon>malvids</taxon>
        <taxon>Brassicales</taxon>
        <taxon>Brassicaceae</taxon>
        <taxon>Brassiceae</taxon>
        <taxon>Brassica</taxon>
    </lineage>
</organism>
<dbReference type="PANTHER" id="PTHR31111:SF142">
    <property type="entry name" value="F-BOX ASSOCIATED DOMAIN-CONTAINING PROTEIN"/>
    <property type="match status" value="1"/>
</dbReference>
<accession>A0ABQ8CDU7</accession>
<evidence type="ECO:0000313" key="2">
    <source>
        <dbReference type="EMBL" id="KAH0915257.1"/>
    </source>
</evidence>
<dbReference type="Pfam" id="PF08268">
    <property type="entry name" value="FBA_3"/>
    <property type="match status" value="1"/>
</dbReference>
<keyword evidence="3" id="KW-1185">Reference proteome</keyword>
<dbReference type="CDD" id="cd22157">
    <property type="entry name" value="F-box_AtFBW1-like"/>
    <property type="match status" value="1"/>
</dbReference>
<feature type="domain" description="F-box" evidence="1">
    <location>
        <begin position="5"/>
        <end position="45"/>
    </location>
</feature>
<dbReference type="EMBL" id="JAGKQM010000008">
    <property type="protein sequence ID" value="KAH0915257.1"/>
    <property type="molecule type" value="Genomic_DNA"/>
</dbReference>
<evidence type="ECO:0000313" key="3">
    <source>
        <dbReference type="Proteomes" id="UP000824890"/>
    </source>
</evidence>
<dbReference type="InterPro" id="IPR013187">
    <property type="entry name" value="F-box-assoc_dom_typ3"/>
</dbReference>
<dbReference type="PANTHER" id="PTHR31111">
    <property type="entry name" value="BNAA05G37150D PROTEIN-RELATED"/>
    <property type="match status" value="1"/>
</dbReference>
<protein>
    <recommendedName>
        <fullName evidence="1">F-box domain-containing protein</fullName>
    </recommendedName>
</protein>
<dbReference type="InterPro" id="IPR017451">
    <property type="entry name" value="F-box-assoc_interact_dom"/>
</dbReference>
<name>A0ABQ8CDU7_BRANA</name>
<dbReference type="InterPro" id="IPR001810">
    <property type="entry name" value="F-box_dom"/>
</dbReference>
<sequence length="321" mass="37093">MTDSIPTDLIPEILSRLPGKSIARFRCVSKLWLSILTRPRLLFALERANEEMLFFSSPHPQNPYDKSSPADFLIKFVCPELRAFTSGLIYLCANKRYDPLNKQFKVLYMAYLSGPDDHRILTLGPSKEKKWRKIKCRLTHQPLHDQVRINGICISGVLYYIGKAYGYTAEERHYMIICFDVRSEKFKFVEAECFGDPKATKLINYKGKLGGIDLTYNDSDAIELCMWILEDVERKEWSKYVYTLPVNNIRNVFVVGVITTGEIVLSEKFTSTPFCVFYFSPERNTLQRVEIRGVGEYHEAFETECTVRAFVDYVVGSKFIA</sequence>
<dbReference type="Proteomes" id="UP000824890">
    <property type="component" value="Unassembled WGS sequence"/>
</dbReference>
<reference evidence="2 3" key="1">
    <citation type="submission" date="2021-05" db="EMBL/GenBank/DDBJ databases">
        <title>Genome Assembly of Synthetic Allotetraploid Brassica napus Reveals Homoeologous Exchanges between Subgenomes.</title>
        <authorList>
            <person name="Davis J.T."/>
        </authorList>
    </citation>
    <scope>NUCLEOTIDE SEQUENCE [LARGE SCALE GENOMIC DNA]</scope>
    <source>
        <strain evidence="3">cv. Da-Ae</strain>
        <tissue evidence="2">Seedling</tissue>
    </source>
</reference>
<comment type="caution">
    <text evidence="2">The sequence shown here is derived from an EMBL/GenBank/DDBJ whole genome shotgun (WGS) entry which is preliminary data.</text>
</comment>
<dbReference type="Gene3D" id="1.20.1280.50">
    <property type="match status" value="1"/>
</dbReference>
<dbReference type="InterPro" id="IPR036047">
    <property type="entry name" value="F-box-like_dom_sf"/>
</dbReference>
<gene>
    <name evidence="2" type="ORF">HID58_029703</name>
</gene>